<dbReference type="PATRIC" id="fig|717774.3.peg.4345"/>
<protein>
    <submittedName>
        <fullName evidence="3">Major tail sheath protein</fullName>
    </submittedName>
</protein>
<keyword evidence="4" id="KW-1185">Reference proteome</keyword>
<accession>F2K1R0</accession>
<evidence type="ECO:0000313" key="4">
    <source>
        <dbReference type="Proteomes" id="UP000001062"/>
    </source>
</evidence>
<feature type="domain" description="Tail sheath protein C-terminal" evidence="2">
    <location>
        <begin position="251"/>
        <end position="344"/>
    </location>
</feature>
<dbReference type="STRING" id="717774.Marme_4195"/>
<dbReference type="InterPro" id="IPR052042">
    <property type="entry name" value="Tail_sheath_structural"/>
</dbReference>
<comment type="similarity">
    <text evidence="1">Belongs to the myoviridae tail sheath protein family.</text>
</comment>
<gene>
    <name evidence="3" type="ordered locus">Marme_4195</name>
</gene>
<dbReference type="InterPro" id="IPR020287">
    <property type="entry name" value="Tail_sheath_C"/>
</dbReference>
<evidence type="ECO:0000259" key="2">
    <source>
        <dbReference type="Pfam" id="PF17482"/>
    </source>
</evidence>
<dbReference type="AlphaFoldDB" id="F2K1R0"/>
<dbReference type="PANTHER" id="PTHR35861:SF1">
    <property type="entry name" value="PHAGE TAIL SHEATH PROTEIN"/>
    <property type="match status" value="1"/>
</dbReference>
<dbReference type="Proteomes" id="UP000001062">
    <property type="component" value="Chromosome"/>
</dbReference>
<dbReference type="Pfam" id="PF17482">
    <property type="entry name" value="Phage_sheath_1C"/>
    <property type="match status" value="1"/>
</dbReference>
<dbReference type="KEGG" id="mme:Marme_4195"/>
<dbReference type="RefSeq" id="WP_013663296.1">
    <property type="nucleotide sequence ID" value="NC_015276.1"/>
</dbReference>
<dbReference type="eggNOG" id="COG3497">
    <property type="taxonomic scope" value="Bacteria"/>
</dbReference>
<dbReference type="EMBL" id="CP002583">
    <property type="protein sequence ID" value="ADZ93394.1"/>
    <property type="molecule type" value="Genomic_DNA"/>
</dbReference>
<name>F2K1R0_MARM1</name>
<evidence type="ECO:0000313" key="3">
    <source>
        <dbReference type="EMBL" id="ADZ93394.1"/>
    </source>
</evidence>
<proteinExistence type="inferred from homology"/>
<dbReference type="OrthoDB" id="9767864at2"/>
<reference evidence="3 4" key="1">
    <citation type="journal article" date="2012" name="Stand. Genomic Sci.">
        <title>Complete genome sequence of the melanogenic marine bacterium Marinomonas mediterranea type strain (MMB-1(T)).</title>
        <authorList>
            <person name="Lucas-Elio P."/>
            <person name="Goodwin L."/>
            <person name="Woyke T."/>
            <person name="Pitluck S."/>
            <person name="Nolan M."/>
            <person name="Kyrpides N.C."/>
            <person name="Detter J.C."/>
            <person name="Copeland A."/>
            <person name="Teshima H."/>
            <person name="Bruce D."/>
            <person name="Detter C."/>
            <person name="Tapia R."/>
            <person name="Han S."/>
            <person name="Land M.L."/>
            <person name="Ivanova N."/>
            <person name="Mikhailova N."/>
            <person name="Johnston A.W."/>
            <person name="Sanchez-Amat A."/>
        </authorList>
    </citation>
    <scope>NUCLEOTIDE SEQUENCE [LARGE SCALE GENOMIC DNA]</scope>
    <source>
        <strain evidence="4">ATCC 700492 / JCM 21426 / NBRC 103028 / MMB-1</strain>
    </source>
</reference>
<evidence type="ECO:0000256" key="1">
    <source>
        <dbReference type="ARBA" id="ARBA00008005"/>
    </source>
</evidence>
<organism evidence="3 4">
    <name type="scientific">Marinomonas mediterranea (strain ATCC 700492 / JCM 21426 / NBRC 103028 / MMB-1)</name>
    <dbReference type="NCBI Taxonomy" id="717774"/>
    <lineage>
        <taxon>Bacteria</taxon>
        <taxon>Pseudomonadati</taxon>
        <taxon>Pseudomonadota</taxon>
        <taxon>Gammaproteobacteria</taxon>
        <taxon>Oceanospirillales</taxon>
        <taxon>Oceanospirillaceae</taxon>
        <taxon>Marinomonas</taxon>
    </lineage>
</organism>
<dbReference type="PANTHER" id="PTHR35861">
    <property type="match status" value="1"/>
</dbReference>
<sequence length="364" mass="39029">MNLNFGINGSISAAAARPVTVSSTTAIGVIGVASTAEFLKFNNASEAIEYLESDSEAGTVVNALKGINLQGVNCPVIVNVCSSDAILESIDLFKKSEGLTGVSLFGGILIAPVLSATKDVGVKLVATASAITATAFVDNFGANEADVLAYAANYGSQSCLVTHGMYTADGVKVSASALYAGVTAFRDANSSFGWAKSHSNRVVQGVSATDRVIEYLDGAECEARRMRQAGVATILQDIGWRTYGFETTDIDPIWQSLDRVRTFQRLLQAILVSSKWARDREASELLWVRQTVVEFMNELKGNDVIVGFDAYFDSEKNTKATATAGKFYLTVKLGDMPSVRELNVELVYSDDWNDVLINYINGEG</sequence>
<dbReference type="HOGENOM" id="CLU_693853_0_0_6"/>